<keyword evidence="2" id="KW-1185">Reference proteome</keyword>
<dbReference type="EMBL" id="CAJVPL010000782">
    <property type="protein sequence ID" value="CAG8529183.1"/>
    <property type="molecule type" value="Genomic_DNA"/>
</dbReference>
<gene>
    <name evidence="1" type="ORF">AGERDE_LOCUS5626</name>
</gene>
<proteinExistence type="predicted"/>
<accession>A0A9N9AGF0</accession>
<dbReference type="Proteomes" id="UP000789831">
    <property type="component" value="Unassembled WGS sequence"/>
</dbReference>
<comment type="caution">
    <text evidence="1">The sequence shown here is derived from an EMBL/GenBank/DDBJ whole genome shotgun (WGS) entry which is preliminary data.</text>
</comment>
<protein>
    <submittedName>
        <fullName evidence="1">4577_t:CDS:1</fullName>
    </submittedName>
</protein>
<dbReference type="AlphaFoldDB" id="A0A9N9AGF0"/>
<reference evidence="1" key="1">
    <citation type="submission" date="2021-06" db="EMBL/GenBank/DDBJ databases">
        <authorList>
            <person name="Kallberg Y."/>
            <person name="Tangrot J."/>
            <person name="Rosling A."/>
        </authorList>
    </citation>
    <scope>NUCLEOTIDE SEQUENCE</scope>
    <source>
        <strain evidence="1">MT106</strain>
    </source>
</reference>
<sequence length="42" mass="5003">SRSTRTTRTTRTTIDLPELLDLPDPELRYSNGMREPPYEIFY</sequence>
<name>A0A9N9AGF0_9GLOM</name>
<evidence type="ECO:0000313" key="1">
    <source>
        <dbReference type="EMBL" id="CAG8529183.1"/>
    </source>
</evidence>
<feature type="non-terminal residue" evidence="1">
    <location>
        <position position="1"/>
    </location>
</feature>
<organism evidence="1 2">
    <name type="scientific">Ambispora gerdemannii</name>
    <dbReference type="NCBI Taxonomy" id="144530"/>
    <lineage>
        <taxon>Eukaryota</taxon>
        <taxon>Fungi</taxon>
        <taxon>Fungi incertae sedis</taxon>
        <taxon>Mucoromycota</taxon>
        <taxon>Glomeromycotina</taxon>
        <taxon>Glomeromycetes</taxon>
        <taxon>Archaeosporales</taxon>
        <taxon>Ambisporaceae</taxon>
        <taxon>Ambispora</taxon>
    </lineage>
</organism>
<evidence type="ECO:0000313" key="2">
    <source>
        <dbReference type="Proteomes" id="UP000789831"/>
    </source>
</evidence>